<gene>
    <name evidence="1" type="ORF">G3N56_14625</name>
</gene>
<dbReference type="AlphaFoldDB" id="A0A7K3NP44"/>
<comment type="caution">
    <text evidence="1">The sequence shown here is derived from an EMBL/GenBank/DDBJ whole genome shotgun (WGS) entry which is preliminary data.</text>
</comment>
<evidence type="ECO:0000313" key="2">
    <source>
        <dbReference type="Proteomes" id="UP000469724"/>
    </source>
</evidence>
<reference evidence="1 2" key="1">
    <citation type="submission" date="2020-02" db="EMBL/GenBank/DDBJ databases">
        <title>Comparative genomics of sulfur disproportionating microorganisms.</title>
        <authorList>
            <person name="Ward L.M."/>
            <person name="Bertran E."/>
            <person name="Johnston D.T."/>
        </authorList>
    </citation>
    <scope>NUCLEOTIDE SEQUENCE [LARGE SCALE GENOMIC DNA]</scope>
    <source>
        <strain evidence="1 2">DSM 3696</strain>
    </source>
</reference>
<organism evidence="1 2">
    <name type="scientific">Desulfolutivibrio sulfodismutans</name>
    <dbReference type="NCBI Taxonomy" id="63561"/>
    <lineage>
        <taxon>Bacteria</taxon>
        <taxon>Pseudomonadati</taxon>
        <taxon>Thermodesulfobacteriota</taxon>
        <taxon>Desulfovibrionia</taxon>
        <taxon>Desulfovibrionales</taxon>
        <taxon>Desulfovibrionaceae</taxon>
        <taxon>Desulfolutivibrio</taxon>
    </lineage>
</organism>
<dbReference type="RefSeq" id="WP_163303046.1">
    <property type="nucleotide sequence ID" value="NZ_JAAGRQ010000071.1"/>
</dbReference>
<dbReference type="EMBL" id="JAAGRQ010000071">
    <property type="protein sequence ID" value="NDY57968.1"/>
    <property type="molecule type" value="Genomic_DNA"/>
</dbReference>
<protein>
    <submittedName>
        <fullName evidence="1">Uncharacterized protein</fullName>
    </submittedName>
</protein>
<proteinExistence type="predicted"/>
<accession>A0A7K3NP44</accession>
<name>A0A7K3NP44_9BACT</name>
<evidence type="ECO:0000313" key="1">
    <source>
        <dbReference type="EMBL" id="NDY57968.1"/>
    </source>
</evidence>
<sequence length="205" mass="23756">MLTLQIECTCPICSNPVLIKSIPTAKRLYHMADNQTKATPFFAYHHPGFGDDPVSGHDREFSFGTCTSCNAEFSVITGTISVFCNCENVGKEPQTDFKPEVEYLCSTITFPKWLKNQRHRDDVVGDFARDAFYTEGKSRNEKKHLDKEHPSRPKNAASYDEWIKYLDQGNYNKLFFYICWTEYQTLKNYCVYSRKLATDFPFTDE</sequence>
<dbReference type="Proteomes" id="UP000469724">
    <property type="component" value="Unassembled WGS sequence"/>
</dbReference>
<keyword evidence="2" id="KW-1185">Reference proteome</keyword>